<dbReference type="PANTHER" id="PTHR30347:SF1">
    <property type="entry name" value="MECHANOSENSITIVE CHANNEL MSCK"/>
    <property type="match status" value="1"/>
</dbReference>
<protein>
    <submittedName>
        <fullName evidence="2">Trn</fullName>
    </submittedName>
</protein>
<dbReference type="InterPro" id="IPR038717">
    <property type="entry name" value="Tc1-like_DDE_dom"/>
</dbReference>
<evidence type="ECO:0000313" key="2">
    <source>
        <dbReference type="EMBL" id="ADU55887.1"/>
    </source>
</evidence>
<dbReference type="AlphaFoldDB" id="E6Y530"/>
<sequence length="372" mass="41954">MGDGRGRKLAVLELSQAERDVLQGWVRRGKTAQALAMRARIVLACAEGLSNSEVSRQLQVSLPTVGKWRKRFVEDRLDGLSDEPRPGAPRKIGDAQVERVITMTLEELPAGGDSHWSTRSMAAATGMSQTAISRIWRAFGLQPHLVDTWKLSTDPLFIDKVRDVVGLYLDPPDKAMVLAVDEKSQMQALDRTAPMLPMMPGTPERRTHDYVRYGTTSLFAALDIATGKVIGQHQRRHRHQEFLRFLKTIDANTPAELDLHLICDNYATHKTPAIKKWLAGHPRFHLHFTPTSGSWLNLVERWFAELTTRKLRRSSHRSVQALEDDVNAWIAAWNDDPKPFVWTKTADEILASLARYCTRINKTINDSGRLGV</sequence>
<dbReference type="InterPro" id="IPR047655">
    <property type="entry name" value="Transpos_IS630-like"/>
</dbReference>
<dbReference type="SUPFAM" id="SSF46689">
    <property type="entry name" value="Homeodomain-like"/>
    <property type="match status" value="1"/>
</dbReference>
<dbReference type="Pfam" id="PF13565">
    <property type="entry name" value="HTH_32"/>
    <property type="match status" value="1"/>
</dbReference>
<proteinExistence type="predicted"/>
<dbReference type="EMBL" id="EU732588">
    <property type="protein sequence ID" value="ADU55887.1"/>
    <property type="molecule type" value="Genomic_DNA"/>
</dbReference>
<evidence type="ECO:0000259" key="1">
    <source>
        <dbReference type="Pfam" id="PF13358"/>
    </source>
</evidence>
<dbReference type="Pfam" id="PF13358">
    <property type="entry name" value="DDE_3"/>
    <property type="match status" value="1"/>
</dbReference>
<dbReference type="SUPFAM" id="SSF53098">
    <property type="entry name" value="Ribonuclease H-like"/>
    <property type="match status" value="1"/>
</dbReference>
<dbReference type="InterPro" id="IPR009057">
    <property type="entry name" value="Homeodomain-like_sf"/>
</dbReference>
<name>E6Y530_9NOCA</name>
<organism evidence="2">
    <name type="scientific">Rhodococcus sp. YYL</name>
    <dbReference type="NCBI Taxonomy" id="423618"/>
    <lineage>
        <taxon>Bacteria</taxon>
        <taxon>Bacillati</taxon>
        <taxon>Actinomycetota</taxon>
        <taxon>Actinomycetes</taxon>
        <taxon>Mycobacteriales</taxon>
        <taxon>Nocardiaceae</taxon>
        <taxon>Rhodococcus</taxon>
    </lineage>
</organism>
<feature type="domain" description="Tc1-like transposase DDE" evidence="1">
    <location>
        <begin position="180"/>
        <end position="322"/>
    </location>
</feature>
<dbReference type="GO" id="GO:0003676">
    <property type="term" value="F:nucleic acid binding"/>
    <property type="evidence" value="ECO:0007669"/>
    <property type="project" value="InterPro"/>
</dbReference>
<dbReference type="InterPro" id="IPR012337">
    <property type="entry name" value="RNaseH-like_sf"/>
</dbReference>
<dbReference type="Gene3D" id="3.30.420.10">
    <property type="entry name" value="Ribonuclease H-like superfamily/Ribonuclease H"/>
    <property type="match status" value="1"/>
</dbReference>
<accession>E6Y530</accession>
<dbReference type="InterPro" id="IPR036397">
    <property type="entry name" value="RNaseH_sf"/>
</dbReference>
<dbReference type="NCBIfam" id="NF033545">
    <property type="entry name" value="transpos_IS630"/>
    <property type="match status" value="1"/>
</dbReference>
<dbReference type="PANTHER" id="PTHR30347">
    <property type="entry name" value="POTASSIUM CHANNEL RELATED"/>
    <property type="match status" value="1"/>
</dbReference>
<reference evidence="2" key="1">
    <citation type="submission" date="2009-12" db="EMBL/GenBank/DDBJ databases">
        <title>Cloning tetrahydrofuran-degrading monooxygenase genes from Rhodococcus sp. YYL by combination of codehop PCR and tail PCR.</title>
        <authorList>
            <person name="Yao Y."/>
            <person name="Lv Z."/>
            <person name="Min H."/>
        </authorList>
    </citation>
    <scope>NUCLEOTIDE SEQUENCE</scope>
    <source>
        <strain evidence="2">YYL</strain>
    </source>
</reference>
<dbReference type="InterPro" id="IPR052702">
    <property type="entry name" value="MscS-like_channel"/>
</dbReference>